<comment type="similarity">
    <text evidence="2">Belongs to the arginine deiminase family.</text>
</comment>
<dbReference type="GO" id="GO:0019546">
    <property type="term" value="P:L-arginine deiminase pathway"/>
    <property type="evidence" value="ECO:0007669"/>
    <property type="project" value="TreeGrafter"/>
</dbReference>
<dbReference type="InParanoid" id="A0A1I2F8Z3"/>
<evidence type="ECO:0000256" key="4">
    <source>
        <dbReference type="ARBA" id="ARBA00022801"/>
    </source>
</evidence>
<evidence type="ECO:0000313" key="7">
    <source>
        <dbReference type="EMBL" id="SFF01503.1"/>
    </source>
</evidence>
<evidence type="ECO:0000256" key="3">
    <source>
        <dbReference type="ARBA" id="ARBA00012171"/>
    </source>
</evidence>
<dbReference type="PANTHER" id="PTHR47271:SF2">
    <property type="entry name" value="ARGININE DEIMINASE"/>
    <property type="match status" value="1"/>
</dbReference>
<proteinExistence type="inferred from homology"/>
<comment type="pathway">
    <text evidence="1">Amino-acid degradation; L-arginine degradation via ADI pathway; carbamoyl phosphate from L-arginine: step 1/2.</text>
</comment>
<dbReference type="eggNOG" id="COG2235">
    <property type="taxonomic scope" value="Bacteria"/>
</dbReference>
<dbReference type="GO" id="GO:0016990">
    <property type="term" value="F:arginine deiminase activity"/>
    <property type="evidence" value="ECO:0007669"/>
    <property type="project" value="UniProtKB-EC"/>
</dbReference>
<gene>
    <name evidence="7" type="ORF">SAMN05444380_12713</name>
</gene>
<evidence type="ECO:0000256" key="5">
    <source>
        <dbReference type="ARBA" id="ARBA00049429"/>
    </source>
</evidence>
<accession>A0A1I2F8Z3</accession>
<dbReference type="PIRSF" id="PIRSF006356">
    <property type="entry name" value="Arg_deiminase"/>
    <property type="match status" value="1"/>
</dbReference>
<organism evidence="7 8">
    <name type="scientific">Thermophagus xiamenensis</name>
    <dbReference type="NCBI Taxonomy" id="385682"/>
    <lineage>
        <taxon>Bacteria</taxon>
        <taxon>Pseudomonadati</taxon>
        <taxon>Bacteroidota</taxon>
        <taxon>Bacteroidia</taxon>
        <taxon>Marinilabiliales</taxon>
        <taxon>Marinilabiliaceae</taxon>
        <taxon>Thermophagus</taxon>
    </lineage>
</organism>
<evidence type="ECO:0000256" key="1">
    <source>
        <dbReference type="ARBA" id="ARBA00005213"/>
    </source>
</evidence>
<dbReference type="PRINTS" id="PR01466">
    <property type="entry name" value="ARGDEIMINASE"/>
</dbReference>
<evidence type="ECO:0000256" key="6">
    <source>
        <dbReference type="PIRSR" id="PIRSR006356-1"/>
    </source>
</evidence>
<keyword evidence="8" id="KW-1185">Reference proteome</keyword>
<protein>
    <recommendedName>
        <fullName evidence="3">arginine deiminase</fullName>
        <ecNumber evidence="3">3.5.3.6</ecNumber>
    </recommendedName>
</protein>
<dbReference type="Gene3D" id="1.10.3930.10">
    <property type="entry name" value="Arginine deiminase"/>
    <property type="match status" value="1"/>
</dbReference>
<dbReference type="STRING" id="385682.SAMN05444380_12713"/>
<reference evidence="7 8" key="1">
    <citation type="submission" date="2016-10" db="EMBL/GenBank/DDBJ databases">
        <authorList>
            <person name="de Groot N.N."/>
        </authorList>
    </citation>
    <scope>NUCLEOTIDE SEQUENCE [LARGE SCALE GENOMIC DNA]</scope>
    <source>
        <strain evidence="7 8">DSM 19012</strain>
    </source>
</reference>
<comment type="catalytic activity">
    <reaction evidence="5">
        <text>L-arginine + H2O = L-citrulline + NH4(+)</text>
        <dbReference type="Rhea" id="RHEA:19597"/>
        <dbReference type="ChEBI" id="CHEBI:15377"/>
        <dbReference type="ChEBI" id="CHEBI:28938"/>
        <dbReference type="ChEBI" id="CHEBI:32682"/>
        <dbReference type="ChEBI" id="CHEBI:57743"/>
        <dbReference type="EC" id="3.5.3.6"/>
    </reaction>
</comment>
<dbReference type="RefSeq" id="WP_010527772.1">
    <property type="nucleotide sequence ID" value="NZ_AFSL01000062.1"/>
</dbReference>
<dbReference type="EMBL" id="FONA01000027">
    <property type="protein sequence ID" value="SFF01503.1"/>
    <property type="molecule type" value="Genomic_DNA"/>
</dbReference>
<evidence type="ECO:0000256" key="2">
    <source>
        <dbReference type="ARBA" id="ARBA00010206"/>
    </source>
</evidence>
<dbReference type="Proteomes" id="UP000181976">
    <property type="component" value="Unassembled WGS sequence"/>
</dbReference>
<dbReference type="AlphaFoldDB" id="A0A1I2F8Z3"/>
<dbReference type="InterPro" id="IPR003876">
    <property type="entry name" value="Arg_deiminase"/>
</dbReference>
<name>A0A1I2F8Z3_9BACT</name>
<evidence type="ECO:0000313" key="8">
    <source>
        <dbReference type="Proteomes" id="UP000181976"/>
    </source>
</evidence>
<dbReference type="OrthoDB" id="9807502at2"/>
<feature type="active site" description="Amidino-cysteine intermediate" evidence="6">
    <location>
        <position position="407"/>
    </location>
</feature>
<dbReference type="Pfam" id="PF02274">
    <property type="entry name" value="ADI"/>
    <property type="match status" value="1"/>
</dbReference>
<dbReference type="PANTHER" id="PTHR47271">
    <property type="entry name" value="ARGININE DEIMINASE"/>
    <property type="match status" value="1"/>
</dbReference>
<dbReference type="EC" id="3.5.3.6" evidence="3"/>
<keyword evidence="4" id="KW-0378">Hydrolase</keyword>
<dbReference type="SUPFAM" id="SSF55909">
    <property type="entry name" value="Pentein"/>
    <property type="match status" value="1"/>
</dbReference>
<dbReference type="Gene3D" id="3.75.10.10">
    <property type="entry name" value="L-arginine/glycine Amidinotransferase, Chain A"/>
    <property type="match status" value="1"/>
</dbReference>
<sequence length="418" mass="47221">MSQPIEPYISSEIGEIEAVILHTPGQEVENMTPGNAERALYSDILNLPVVQEEYQQFKSVLEKLTTTFQVKDLLTEILENQEVKTTLVDRICTFERVTEIKNDLLSQGPAELASHLIEGVALKRDTLTTFLSDERYALKPLHNFFFTRDASVTIYNDILISKMANRVRERETIIMEAIFRHSPRFKTSIITPMNKPDLGAETFIEGGDILIAREDILIVGNGVRTSTQGIDFLVNHLKKQKRRVHIVVQQLPDKPESFIHLDMVFTLLDKETCMVYEPVIKHENNYGTILMTIDNGKVENISRQPGLLKCLEALGMPLKAVPCGGHDLWQQEREQWHSGANFFAIAPGKLIGYARNVHTLEALQEEGYSVIEAENVINGTISVDQYKKFVITIEGSELPRGGGGARCMTMPVRRKKVM</sequence>